<keyword evidence="11" id="KW-0808">Transferase</keyword>
<dbReference type="GO" id="GO:0008168">
    <property type="term" value="F:methyltransferase activity"/>
    <property type="evidence" value="ECO:0007669"/>
    <property type="project" value="UniProtKB-KW"/>
</dbReference>
<keyword evidence="3 5" id="KW-0378">Hydrolase</keyword>
<comment type="catalytic activity">
    <reaction evidence="5">
        <text>L-glutaminyl-[protein] + H2O = L-glutamyl-[protein] + NH4(+)</text>
        <dbReference type="Rhea" id="RHEA:16441"/>
        <dbReference type="Rhea" id="RHEA-COMP:10207"/>
        <dbReference type="Rhea" id="RHEA-COMP:10208"/>
        <dbReference type="ChEBI" id="CHEBI:15377"/>
        <dbReference type="ChEBI" id="CHEBI:28938"/>
        <dbReference type="ChEBI" id="CHEBI:29973"/>
        <dbReference type="ChEBI" id="CHEBI:30011"/>
        <dbReference type="EC" id="3.5.1.44"/>
    </reaction>
</comment>
<dbReference type="InterPro" id="IPR008248">
    <property type="entry name" value="CheB-like"/>
</dbReference>
<evidence type="ECO:0000259" key="10">
    <source>
        <dbReference type="PROSITE" id="PS50122"/>
    </source>
</evidence>
<dbReference type="GO" id="GO:0050568">
    <property type="term" value="F:protein-glutamine glutaminase activity"/>
    <property type="evidence" value="ECO:0007669"/>
    <property type="project" value="UniProtKB-UniRule"/>
</dbReference>
<feature type="compositionally biased region" description="Low complexity" evidence="8">
    <location>
        <begin position="140"/>
        <end position="150"/>
    </location>
</feature>
<evidence type="ECO:0000256" key="4">
    <source>
        <dbReference type="ARBA" id="ARBA00048267"/>
    </source>
</evidence>
<dbReference type="GO" id="GO:0000156">
    <property type="term" value="F:phosphorelay response regulator activity"/>
    <property type="evidence" value="ECO:0007669"/>
    <property type="project" value="InterPro"/>
</dbReference>
<dbReference type="Pfam" id="PF00072">
    <property type="entry name" value="Response_reg"/>
    <property type="match status" value="1"/>
</dbReference>
<evidence type="ECO:0000259" key="9">
    <source>
        <dbReference type="PROSITE" id="PS50110"/>
    </source>
</evidence>
<dbReference type="GO" id="GO:0008984">
    <property type="term" value="F:protein-glutamate methylesterase activity"/>
    <property type="evidence" value="ECO:0007669"/>
    <property type="project" value="UniProtKB-UniRule"/>
</dbReference>
<dbReference type="CDD" id="cd17541">
    <property type="entry name" value="REC_CheB-like"/>
    <property type="match status" value="1"/>
</dbReference>
<dbReference type="InterPro" id="IPR011006">
    <property type="entry name" value="CheY-like_superfamily"/>
</dbReference>
<keyword evidence="11" id="KW-0489">Methyltransferase</keyword>
<proteinExistence type="inferred from homology"/>
<dbReference type="GO" id="GO:0005737">
    <property type="term" value="C:cytoplasm"/>
    <property type="evidence" value="ECO:0007669"/>
    <property type="project" value="UniProtKB-SubCell"/>
</dbReference>
<name>A0A7Z2NUF2_9SPHN</name>
<feature type="active site" evidence="5 6">
    <location>
        <position position="199"/>
    </location>
</feature>
<comment type="catalytic activity">
    <reaction evidence="4 5">
        <text>[protein]-L-glutamate 5-O-methyl ester + H2O = L-glutamyl-[protein] + methanol + H(+)</text>
        <dbReference type="Rhea" id="RHEA:23236"/>
        <dbReference type="Rhea" id="RHEA-COMP:10208"/>
        <dbReference type="Rhea" id="RHEA-COMP:10311"/>
        <dbReference type="ChEBI" id="CHEBI:15377"/>
        <dbReference type="ChEBI" id="CHEBI:15378"/>
        <dbReference type="ChEBI" id="CHEBI:17790"/>
        <dbReference type="ChEBI" id="CHEBI:29973"/>
        <dbReference type="ChEBI" id="CHEBI:82795"/>
        <dbReference type="EC" id="3.1.1.61"/>
    </reaction>
</comment>
<dbReference type="PANTHER" id="PTHR42872:SF6">
    <property type="entry name" value="PROTEIN-GLUTAMATE METHYLESTERASE_PROTEIN-GLUTAMINE GLUTAMINASE"/>
    <property type="match status" value="1"/>
</dbReference>
<dbReference type="PIRSF" id="PIRSF000876">
    <property type="entry name" value="RR_chemtxs_CheB"/>
    <property type="match status" value="1"/>
</dbReference>
<dbReference type="GO" id="GO:0032259">
    <property type="term" value="P:methylation"/>
    <property type="evidence" value="ECO:0007669"/>
    <property type="project" value="UniProtKB-KW"/>
</dbReference>
<accession>A0A7Z2NUF2</accession>
<keyword evidence="1 5" id="KW-0963">Cytoplasm</keyword>
<comment type="subcellular location">
    <subcellularLocation>
        <location evidence="5">Cytoplasm</location>
    </subcellularLocation>
</comment>
<comment type="domain">
    <text evidence="5">Contains a C-terminal catalytic domain, and an N-terminal region which modulates catalytic activity.</text>
</comment>
<dbReference type="NCBIfam" id="NF001965">
    <property type="entry name" value="PRK00742.1"/>
    <property type="match status" value="1"/>
</dbReference>
<reference evidence="11 12" key="1">
    <citation type="submission" date="2020-01" db="EMBL/GenBank/DDBJ databases">
        <title>Sphingomonas sp. C33 whole genome sequece.</title>
        <authorList>
            <person name="Park C."/>
        </authorList>
    </citation>
    <scope>NUCLEOTIDE SEQUENCE [LARGE SCALE GENOMIC DNA]</scope>
    <source>
        <strain evidence="11 12">C33</strain>
    </source>
</reference>
<dbReference type="InterPro" id="IPR001789">
    <property type="entry name" value="Sig_transdc_resp-reg_receiver"/>
</dbReference>
<keyword evidence="2 5" id="KW-0145">Chemotaxis</keyword>
<dbReference type="EC" id="3.5.1.44" evidence="5"/>
<evidence type="ECO:0000256" key="8">
    <source>
        <dbReference type="SAM" id="MobiDB-lite"/>
    </source>
</evidence>
<comment type="function">
    <text evidence="5">Involved in chemotaxis. Part of a chemotaxis signal transduction system that modulates chemotaxis in response to various stimuli. Catalyzes the demethylation of specific methylglutamate residues introduced into the chemoreceptors (methyl-accepting chemotaxis proteins or MCP) by CheR. Also mediates the irreversible deamidation of specific glutamine residues to glutamic acid.</text>
</comment>
<dbReference type="SMART" id="SM00448">
    <property type="entry name" value="REC"/>
    <property type="match status" value="1"/>
</dbReference>
<dbReference type="SUPFAM" id="SSF52738">
    <property type="entry name" value="Methylesterase CheB, C-terminal domain"/>
    <property type="match status" value="1"/>
</dbReference>
<dbReference type="PANTHER" id="PTHR42872">
    <property type="entry name" value="PROTEIN-GLUTAMATE METHYLESTERASE/PROTEIN-GLUTAMINE GLUTAMINASE"/>
    <property type="match status" value="1"/>
</dbReference>
<feature type="region of interest" description="Disordered" evidence="8">
    <location>
        <begin position="133"/>
        <end position="158"/>
    </location>
</feature>
<sequence length="354" mass="37560">MIRLLIVDDSALVRTQLAQLFAEEGGFEIAQARNGAEAVEQVRALHPDVITLDINMPQMDGLTALSLIMTERPTPVVMVSSLTEQGALVTLEALHLGAVDYIAKPGGTISRSFGDIRRELVAKVRAAAGARLRHGEPVRARPAPHSSPRATPAPAPSLRPARRAGLVLIGVSTGGPKTLEDILPDLPADFPWPVVIAQHMPAAFTRSFAERLDRVCPLKVVEAATPVALEPGCAYVAKGGADLVVADRAGRLFAVPKPENPAFAWHPSVEVLARSALQHCPAQRLVAVMLTGMGNDGADGFAEIRQRGGRTIAESAETAIVHGMPRELILRDGAEVVLPAQKIADQLNRWAAGG</sequence>
<evidence type="ECO:0000313" key="11">
    <source>
        <dbReference type="EMBL" id="QHL89635.1"/>
    </source>
</evidence>
<protein>
    <recommendedName>
        <fullName evidence="5">Protein-glutamate methylesterase/protein-glutamine glutaminase</fullName>
        <ecNumber evidence="5">3.1.1.61</ecNumber>
        <ecNumber evidence="5">3.5.1.44</ecNumber>
    </recommendedName>
</protein>
<feature type="domain" description="CheB-type methylesterase" evidence="10">
    <location>
        <begin position="160"/>
        <end position="354"/>
    </location>
</feature>
<dbReference type="HAMAP" id="MF_00099">
    <property type="entry name" value="CheB_chemtxs"/>
    <property type="match status" value="1"/>
</dbReference>
<evidence type="ECO:0000256" key="1">
    <source>
        <dbReference type="ARBA" id="ARBA00022490"/>
    </source>
</evidence>
<dbReference type="CDD" id="cd16432">
    <property type="entry name" value="CheB_Rec"/>
    <property type="match status" value="1"/>
</dbReference>
<feature type="domain" description="Response regulatory" evidence="9">
    <location>
        <begin position="3"/>
        <end position="119"/>
    </location>
</feature>
<dbReference type="PROSITE" id="PS50110">
    <property type="entry name" value="RESPONSE_REGULATORY"/>
    <property type="match status" value="1"/>
</dbReference>
<feature type="active site" evidence="5 6">
    <location>
        <position position="172"/>
    </location>
</feature>
<dbReference type="RefSeq" id="WP_160591064.1">
    <property type="nucleotide sequence ID" value="NZ_CP047895.1"/>
</dbReference>
<dbReference type="SUPFAM" id="SSF52172">
    <property type="entry name" value="CheY-like"/>
    <property type="match status" value="1"/>
</dbReference>
<dbReference type="EC" id="3.1.1.61" evidence="5"/>
<dbReference type="Proteomes" id="UP000464468">
    <property type="component" value="Chromosome"/>
</dbReference>
<feature type="modified residue" description="4-aspartylphosphate" evidence="5 7">
    <location>
        <position position="53"/>
    </location>
</feature>
<dbReference type="InterPro" id="IPR000673">
    <property type="entry name" value="Sig_transdc_resp-reg_Me-estase"/>
</dbReference>
<gene>
    <name evidence="5 11" type="primary">cheB</name>
    <name evidence="11" type="ORF">GVO57_00885</name>
</gene>
<evidence type="ECO:0000256" key="2">
    <source>
        <dbReference type="ARBA" id="ARBA00022500"/>
    </source>
</evidence>
<evidence type="ECO:0000256" key="3">
    <source>
        <dbReference type="ARBA" id="ARBA00022801"/>
    </source>
</evidence>
<keyword evidence="12" id="KW-1185">Reference proteome</keyword>
<dbReference type="KEGG" id="schy:GVO57_00885"/>
<dbReference type="Gene3D" id="3.40.50.2300">
    <property type="match status" value="1"/>
</dbReference>
<evidence type="ECO:0000256" key="5">
    <source>
        <dbReference type="HAMAP-Rule" id="MF_00099"/>
    </source>
</evidence>
<feature type="active site" evidence="5 6">
    <location>
        <position position="296"/>
    </location>
</feature>
<comment type="PTM">
    <text evidence="5">Phosphorylated by CheA. Phosphorylation of the N-terminal regulatory domain activates the methylesterase activity.</text>
</comment>
<comment type="similarity">
    <text evidence="5">Belongs to the CheB family.</text>
</comment>
<organism evidence="11 12">
    <name type="scientific">Sphingomonas changnyeongensis</name>
    <dbReference type="NCBI Taxonomy" id="2698679"/>
    <lineage>
        <taxon>Bacteria</taxon>
        <taxon>Pseudomonadati</taxon>
        <taxon>Pseudomonadota</taxon>
        <taxon>Alphaproteobacteria</taxon>
        <taxon>Sphingomonadales</taxon>
        <taxon>Sphingomonadaceae</taxon>
        <taxon>Sphingomonas</taxon>
    </lineage>
</organism>
<evidence type="ECO:0000313" key="12">
    <source>
        <dbReference type="Proteomes" id="UP000464468"/>
    </source>
</evidence>
<dbReference type="InterPro" id="IPR035909">
    <property type="entry name" value="CheB_C"/>
</dbReference>
<evidence type="ECO:0000256" key="7">
    <source>
        <dbReference type="PROSITE-ProRule" id="PRU00169"/>
    </source>
</evidence>
<dbReference type="EMBL" id="CP047895">
    <property type="protein sequence ID" value="QHL89635.1"/>
    <property type="molecule type" value="Genomic_DNA"/>
</dbReference>
<dbReference type="Pfam" id="PF01339">
    <property type="entry name" value="CheB_methylest"/>
    <property type="match status" value="1"/>
</dbReference>
<dbReference type="PROSITE" id="PS50122">
    <property type="entry name" value="CHEB"/>
    <property type="match status" value="1"/>
</dbReference>
<evidence type="ECO:0000256" key="6">
    <source>
        <dbReference type="PROSITE-ProRule" id="PRU00050"/>
    </source>
</evidence>
<dbReference type="Gene3D" id="3.40.50.180">
    <property type="entry name" value="Methylesterase CheB, C-terminal domain"/>
    <property type="match status" value="1"/>
</dbReference>
<dbReference type="AlphaFoldDB" id="A0A7Z2NUF2"/>
<keyword evidence="5 7" id="KW-0597">Phosphoprotein</keyword>
<dbReference type="GO" id="GO:0006935">
    <property type="term" value="P:chemotaxis"/>
    <property type="evidence" value="ECO:0007669"/>
    <property type="project" value="UniProtKB-UniRule"/>
</dbReference>